<evidence type="ECO:0000313" key="1">
    <source>
        <dbReference type="EMBL" id="GGQ30601.1"/>
    </source>
</evidence>
<keyword evidence="2" id="KW-1185">Reference proteome</keyword>
<evidence type="ECO:0000313" key="2">
    <source>
        <dbReference type="Proteomes" id="UP000611554"/>
    </source>
</evidence>
<protein>
    <submittedName>
        <fullName evidence="1">Uncharacterized protein</fullName>
    </submittedName>
</protein>
<dbReference type="RefSeq" id="WP_229811951.1">
    <property type="nucleotide sequence ID" value="NZ_BMQJ01000028.1"/>
</dbReference>
<organism evidence="1 2">
    <name type="scientific">Streptosporangium pseudovulgare</name>
    <dbReference type="NCBI Taxonomy" id="35765"/>
    <lineage>
        <taxon>Bacteria</taxon>
        <taxon>Bacillati</taxon>
        <taxon>Actinomycetota</taxon>
        <taxon>Actinomycetes</taxon>
        <taxon>Streptosporangiales</taxon>
        <taxon>Streptosporangiaceae</taxon>
        <taxon>Streptosporangium</taxon>
    </lineage>
</organism>
<accession>A0ABQ2RG88</accession>
<dbReference type="Proteomes" id="UP000611554">
    <property type="component" value="Unassembled WGS sequence"/>
</dbReference>
<proteinExistence type="predicted"/>
<name>A0ABQ2RG88_9ACTN</name>
<dbReference type="EMBL" id="BMQJ01000028">
    <property type="protein sequence ID" value="GGQ30601.1"/>
    <property type="molecule type" value="Genomic_DNA"/>
</dbReference>
<sequence length="101" mass="11220">MPLALSARIRITLSEIEQVRRMPGIEARFSDEHIAMSVFRFDSEMLVTPHLAKLVGHDSLLGRTYACGLGPFLRGRARAARTRRPKILNRIPAVSNPGARG</sequence>
<comment type="caution">
    <text evidence="1">The sequence shown here is derived from an EMBL/GenBank/DDBJ whole genome shotgun (WGS) entry which is preliminary data.</text>
</comment>
<reference evidence="2" key="1">
    <citation type="journal article" date="2019" name="Int. J. Syst. Evol. Microbiol.">
        <title>The Global Catalogue of Microorganisms (GCM) 10K type strain sequencing project: providing services to taxonomists for standard genome sequencing and annotation.</title>
        <authorList>
            <consortium name="The Broad Institute Genomics Platform"/>
            <consortium name="The Broad Institute Genome Sequencing Center for Infectious Disease"/>
            <person name="Wu L."/>
            <person name="Ma J."/>
        </authorList>
    </citation>
    <scope>NUCLEOTIDE SEQUENCE [LARGE SCALE GENOMIC DNA]</scope>
    <source>
        <strain evidence="2">JCM 3115</strain>
    </source>
</reference>
<gene>
    <name evidence="1" type="ORF">GCM10010140_70860</name>
</gene>